<dbReference type="InterPro" id="IPR050988">
    <property type="entry name" value="Mannitol_DH/Oxidoreductase"/>
</dbReference>
<accession>A0A0S3PW83</accession>
<dbReference type="AlphaFoldDB" id="A0A0S3PW83"/>
<dbReference type="InterPro" id="IPR000669">
    <property type="entry name" value="Mannitol_DH"/>
</dbReference>
<name>A0A0S3PW83_9BRAD</name>
<evidence type="ECO:0000256" key="2">
    <source>
        <dbReference type="ARBA" id="ARBA00023027"/>
    </source>
</evidence>
<dbReference type="PRINTS" id="PR00084">
    <property type="entry name" value="MTLDHDRGNASE"/>
</dbReference>
<dbReference type="PANTHER" id="PTHR43362:SF1">
    <property type="entry name" value="MANNITOL DEHYDROGENASE 2-RELATED"/>
    <property type="match status" value="1"/>
</dbReference>
<evidence type="ECO:0000259" key="4">
    <source>
        <dbReference type="Pfam" id="PF08125"/>
    </source>
</evidence>
<dbReference type="InterPro" id="IPR036291">
    <property type="entry name" value="NAD(P)-bd_dom_sf"/>
</dbReference>
<dbReference type="Pfam" id="PF08125">
    <property type="entry name" value="Mannitol_dh_C"/>
    <property type="match status" value="1"/>
</dbReference>
<dbReference type="KEGG" id="vgo:GJW-30_1_02735"/>
<dbReference type="InterPro" id="IPR013328">
    <property type="entry name" value="6PGD_dom2"/>
</dbReference>
<dbReference type="RefSeq" id="WP_096358827.1">
    <property type="nucleotide sequence ID" value="NZ_AP014946.1"/>
</dbReference>
<reference evidence="5 6" key="1">
    <citation type="submission" date="2015-08" db="EMBL/GenBank/DDBJ databases">
        <title>Investigation of the bacterial diversity of lava forest soil.</title>
        <authorList>
            <person name="Lee J.S."/>
        </authorList>
    </citation>
    <scope>NUCLEOTIDE SEQUENCE [LARGE SCALE GENOMIC DNA]</scope>
    <source>
        <strain evidence="5 6">GJW-30</strain>
    </source>
</reference>
<keyword evidence="1 5" id="KW-0560">Oxidoreductase</keyword>
<organism evidence="5 6">
    <name type="scientific">Variibacter gotjawalensis</name>
    <dbReference type="NCBI Taxonomy" id="1333996"/>
    <lineage>
        <taxon>Bacteria</taxon>
        <taxon>Pseudomonadati</taxon>
        <taxon>Pseudomonadota</taxon>
        <taxon>Alphaproteobacteria</taxon>
        <taxon>Hyphomicrobiales</taxon>
        <taxon>Nitrobacteraceae</taxon>
        <taxon>Variibacter</taxon>
    </lineage>
</organism>
<dbReference type="InterPro" id="IPR013118">
    <property type="entry name" value="Mannitol_DH_C"/>
</dbReference>
<evidence type="ECO:0000259" key="3">
    <source>
        <dbReference type="Pfam" id="PF01232"/>
    </source>
</evidence>
<dbReference type="InterPro" id="IPR023027">
    <property type="entry name" value="Mannitol_DH_CS"/>
</dbReference>
<dbReference type="InterPro" id="IPR013131">
    <property type="entry name" value="Mannitol_DH_N"/>
</dbReference>
<protein>
    <submittedName>
        <fullName evidence="5">Mannitol 2-dehydrogenase</fullName>
        <ecNumber evidence="5">1.1.1.67</ecNumber>
    </submittedName>
</protein>
<keyword evidence="2" id="KW-0520">NAD</keyword>
<dbReference type="EC" id="1.1.1.67" evidence="5"/>
<evidence type="ECO:0000256" key="1">
    <source>
        <dbReference type="ARBA" id="ARBA00023002"/>
    </source>
</evidence>
<dbReference type="Proteomes" id="UP000236884">
    <property type="component" value="Chromosome"/>
</dbReference>
<dbReference type="GO" id="GO:0050086">
    <property type="term" value="F:mannitol 2-dehydrogenase activity"/>
    <property type="evidence" value="ECO:0007669"/>
    <property type="project" value="UniProtKB-EC"/>
</dbReference>
<dbReference type="InterPro" id="IPR008927">
    <property type="entry name" value="6-PGluconate_DH-like_C_sf"/>
</dbReference>
<feature type="domain" description="Mannitol dehydrogenase N-terminal" evidence="3">
    <location>
        <begin position="29"/>
        <end position="276"/>
    </location>
</feature>
<gene>
    <name evidence="5" type="primary">mtlK</name>
    <name evidence="5" type="ORF">GJW-30_1_02735</name>
</gene>
<dbReference type="PROSITE" id="PS00974">
    <property type="entry name" value="MANNITOL_DHGENASE"/>
    <property type="match status" value="1"/>
</dbReference>
<keyword evidence="6" id="KW-1185">Reference proteome</keyword>
<dbReference type="Pfam" id="PF01232">
    <property type="entry name" value="Mannitol_dh"/>
    <property type="match status" value="1"/>
</dbReference>
<sequence length="489" mass="53551">MTKLSWANLPEIAARASIPQYRASDITPGIVHFGVGNFHRAHQAIYLDTLFNLGLDRDWGVIGTGVRSDDAAMQAALAPQDFLTSVVEQEADHSGVRISGALVGFIAPDDRAGIVATLSDPAIRIVAMTITVGGYYIGAGGFDPAAADIVRDAKNPDDPHTIFGLILKALKARREKGIAPFTVMSCDNVPGNGHAAQNAVVGLAKLIDAEFATWVEANVAFPNSMVDRITPATSDRERELLKKDYGIEDNWPVFCEKFTQWVMEDHFPAGRPALEKVGVQFVDDVAPYEYMKTRILNGGHASICYPAVLLDYHFVHDAMADADIRAFLDKLESEEIIPVVPPVPDTDLNEYYALIARRFSNPKIGDTVMRLAFDGSNRHPKFIFACAKDQLAAKRSVTGLSLVTAMWCRYCYGETESGKTLSPHDPRWDRLNVAAKKAKDDPSAWLAMDDILGPVARDPVYAAAFAKALRHIWQHGARATLRAYADGQL</sequence>
<proteinExistence type="predicted"/>
<dbReference type="Gene3D" id="1.10.1040.10">
    <property type="entry name" value="N-(1-d-carboxylethyl)-l-norvaline Dehydrogenase, domain 2"/>
    <property type="match status" value="1"/>
</dbReference>
<dbReference type="PANTHER" id="PTHR43362">
    <property type="entry name" value="MANNITOL DEHYDROGENASE DSF1-RELATED"/>
    <property type="match status" value="1"/>
</dbReference>
<dbReference type="Gene3D" id="3.40.50.720">
    <property type="entry name" value="NAD(P)-binding Rossmann-like Domain"/>
    <property type="match status" value="1"/>
</dbReference>
<dbReference type="EMBL" id="AP014946">
    <property type="protein sequence ID" value="BAT60199.1"/>
    <property type="molecule type" value="Genomic_DNA"/>
</dbReference>
<dbReference type="SUPFAM" id="SSF51735">
    <property type="entry name" value="NAD(P)-binding Rossmann-fold domains"/>
    <property type="match status" value="1"/>
</dbReference>
<dbReference type="GO" id="GO:0019594">
    <property type="term" value="P:mannitol metabolic process"/>
    <property type="evidence" value="ECO:0007669"/>
    <property type="project" value="InterPro"/>
</dbReference>
<dbReference type="OrthoDB" id="271711at2"/>
<dbReference type="SUPFAM" id="SSF48179">
    <property type="entry name" value="6-phosphogluconate dehydrogenase C-terminal domain-like"/>
    <property type="match status" value="1"/>
</dbReference>
<evidence type="ECO:0000313" key="5">
    <source>
        <dbReference type="EMBL" id="BAT60199.1"/>
    </source>
</evidence>
<evidence type="ECO:0000313" key="6">
    <source>
        <dbReference type="Proteomes" id="UP000236884"/>
    </source>
</evidence>
<feature type="domain" description="Mannitol dehydrogenase C-terminal" evidence="4">
    <location>
        <begin position="284"/>
        <end position="473"/>
    </location>
</feature>